<sequence>MLKLRLVEAGVRVLHAKDDSDVLIVTIALDMEISGNPALLVGTDTDLLVKLIYRNKPNGNVKMLHPSMNKILDKLYRVMFDKISSLI</sequence>
<dbReference type="Proteomes" id="UP001159363">
    <property type="component" value="Chromosome 5"/>
</dbReference>
<evidence type="ECO:0000313" key="1">
    <source>
        <dbReference type="EMBL" id="KAJ8881061.1"/>
    </source>
</evidence>
<reference evidence="1 2" key="1">
    <citation type="submission" date="2023-02" db="EMBL/GenBank/DDBJ databases">
        <title>LHISI_Scaffold_Assembly.</title>
        <authorList>
            <person name="Stuart O.P."/>
            <person name="Cleave R."/>
            <person name="Magrath M.J.L."/>
            <person name="Mikheyev A.S."/>
        </authorList>
    </citation>
    <scope>NUCLEOTIDE SEQUENCE [LARGE SCALE GENOMIC DNA]</scope>
    <source>
        <strain evidence="1">Daus_M_001</strain>
        <tissue evidence="1">Leg muscle</tissue>
    </source>
</reference>
<comment type="caution">
    <text evidence="1">The sequence shown here is derived from an EMBL/GenBank/DDBJ whole genome shotgun (WGS) entry which is preliminary data.</text>
</comment>
<evidence type="ECO:0000313" key="2">
    <source>
        <dbReference type="Proteomes" id="UP001159363"/>
    </source>
</evidence>
<keyword evidence="2" id="KW-1185">Reference proteome</keyword>
<organism evidence="1 2">
    <name type="scientific">Dryococelus australis</name>
    <dbReference type="NCBI Taxonomy" id="614101"/>
    <lineage>
        <taxon>Eukaryota</taxon>
        <taxon>Metazoa</taxon>
        <taxon>Ecdysozoa</taxon>
        <taxon>Arthropoda</taxon>
        <taxon>Hexapoda</taxon>
        <taxon>Insecta</taxon>
        <taxon>Pterygota</taxon>
        <taxon>Neoptera</taxon>
        <taxon>Polyneoptera</taxon>
        <taxon>Phasmatodea</taxon>
        <taxon>Verophasmatodea</taxon>
        <taxon>Anareolatae</taxon>
        <taxon>Phasmatidae</taxon>
        <taxon>Eurycanthinae</taxon>
        <taxon>Dryococelus</taxon>
    </lineage>
</organism>
<protein>
    <submittedName>
        <fullName evidence="1">Uncharacterized protein</fullName>
    </submittedName>
</protein>
<name>A0ABQ9HA19_9NEOP</name>
<accession>A0ABQ9HA19</accession>
<gene>
    <name evidence="1" type="ORF">PR048_017534</name>
</gene>
<dbReference type="EMBL" id="JARBHB010000006">
    <property type="protein sequence ID" value="KAJ8881061.1"/>
    <property type="molecule type" value="Genomic_DNA"/>
</dbReference>
<proteinExistence type="predicted"/>